<dbReference type="EMBL" id="CAJOBR010031906">
    <property type="protein sequence ID" value="CAF4996975.1"/>
    <property type="molecule type" value="Genomic_DNA"/>
</dbReference>
<evidence type="ECO:0000313" key="6">
    <source>
        <dbReference type="EMBL" id="CAF4996975.1"/>
    </source>
</evidence>
<evidence type="ECO:0000256" key="3">
    <source>
        <dbReference type="ARBA" id="ARBA00022989"/>
    </source>
</evidence>
<sequence>MMSGGYVVNVGDFSGVHSGVVFGVCNTISSIGGFCAPYITGFITKNKTAGEWKLALMLYAASFLISAVAFSLLARGETEPWARDDVHDEKINYDVDANKELMEIKASTVVPQSQVA</sequence>
<evidence type="ECO:0000256" key="1">
    <source>
        <dbReference type="ARBA" id="ARBA00004141"/>
    </source>
</evidence>
<dbReference type="GO" id="GO:0016020">
    <property type="term" value="C:membrane"/>
    <property type="evidence" value="ECO:0007669"/>
    <property type="project" value="UniProtKB-SubCell"/>
</dbReference>
<evidence type="ECO:0000313" key="7">
    <source>
        <dbReference type="Proteomes" id="UP000663848"/>
    </source>
</evidence>
<keyword evidence="2 5" id="KW-0812">Transmembrane</keyword>
<dbReference type="Proteomes" id="UP000663848">
    <property type="component" value="Unassembled WGS sequence"/>
</dbReference>
<reference evidence="6" key="1">
    <citation type="submission" date="2021-02" db="EMBL/GenBank/DDBJ databases">
        <authorList>
            <person name="Nowell W R."/>
        </authorList>
    </citation>
    <scope>NUCLEOTIDE SEQUENCE</scope>
</reference>
<dbReference type="SUPFAM" id="SSF103473">
    <property type="entry name" value="MFS general substrate transporter"/>
    <property type="match status" value="1"/>
</dbReference>
<dbReference type="AlphaFoldDB" id="A0A822A4D6"/>
<accession>A0A822A4D6</accession>
<evidence type="ECO:0000256" key="2">
    <source>
        <dbReference type="ARBA" id="ARBA00022692"/>
    </source>
</evidence>
<dbReference type="PANTHER" id="PTHR11662:SF399">
    <property type="entry name" value="FI19708P1-RELATED"/>
    <property type="match status" value="1"/>
</dbReference>
<comment type="subcellular location">
    <subcellularLocation>
        <location evidence="1">Membrane</location>
        <topology evidence="1">Multi-pass membrane protein</topology>
    </subcellularLocation>
</comment>
<evidence type="ECO:0000256" key="4">
    <source>
        <dbReference type="ARBA" id="ARBA00023136"/>
    </source>
</evidence>
<gene>
    <name evidence="6" type="ORF">QYT958_LOCUS37710</name>
</gene>
<keyword evidence="4 5" id="KW-0472">Membrane</keyword>
<name>A0A822A4D6_9BILA</name>
<feature type="transmembrane region" description="Helical" evidence="5">
    <location>
        <begin position="20"/>
        <end position="42"/>
    </location>
</feature>
<proteinExistence type="predicted"/>
<dbReference type="PANTHER" id="PTHR11662">
    <property type="entry name" value="SOLUTE CARRIER FAMILY 17"/>
    <property type="match status" value="1"/>
</dbReference>
<organism evidence="6 7">
    <name type="scientific">Rotaria socialis</name>
    <dbReference type="NCBI Taxonomy" id="392032"/>
    <lineage>
        <taxon>Eukaryota</taxon>
        <taxon>Metazoa</taxon>
        <taxon>Spiralia</taxon>
        <taxon>Gnathifera</taxon>
        <taxon>Rotifera</taxon>
        <taxon>Eurotatoria</taxon>
        <taxon>Bdelloidea</taxon>
        <taxon>Philodinida</taxon>
        <taxon>Philodinidae</taxon>
        <taxon>Rotaria</taxon>
    </lineage>
</organism>
<feature type="transmembrane region" description="Helical" evidence="5">
    <location>
        <begin position="54"/>
        <end position="74"/>
    </location>
</feature>
<dbReference type="InterPro" id="IPR036259">
    <property type="entry name" value="MFS_trans_sf"/>
</dbReference>
<evidence type="ECO:0008006" key="8">
    <source>
        <dbReference type="Google" id="ProtNLM"/>
    </source>
</evidence>
<dbReference type="GO" id="GO:0022857">
    <property type="term" value="F:transmembrane transporter activity"/>
    <property type="evidence" value="ECO:0007669"/>
    <property type="project" value="TreeGrafter"/>
</dbReference>
<protein>
    <recommendedName>
        <fullName evidence="8">Inorganic phosphate cotransporter</fullName>
    </recommendedName>
</protein>
<dbReference type="InterPro" id="IPR050382">
    <property type="entry name" value="MFS_Na/Anion_cotransporter"/>
</dbReference>
<keyword evidence="3 5" id="KW-1133">Transmembrane helix</keyword>
<comment type="caution">
    <text evidence="6">The sequence shown here is derived from an EMBL/GenBank/DDBJ whole genome shotgun (WGS) entry which is preliminary data.</text>
</comment>
<dbReference type="GO" id="GO:0006820">
    <property type="term" value="P:monoatomic anion transport"/>
    <property type="evidence" value="ECO:0007669"/>
    <property type="project" value="TreeGrafter"/>
</dbReference>
<dbReference type="Gene3D" id="1.20.1250.20">
    <property type="entry name" value="MFS general substrate transporter like domains"/>
    <property type="match status" value="1"/>
</dbReference>
<evidence type="ECO:0000256" key="5">
    <source>
        <dbReference type="SAM" id="Phobius"/>
    </source>
</evidence>